<dbReference type="Proteomes" id="UP000624701">
    <property type="component" value="Unassembled WGS sequence"/>
</dbReference>
<keyword evidence="3" id="KW-1185">Reference proteome</keyword>
<dbReference type="InterPro" id="IPR034660">
    <property type="entry name" value="DinB/YfiT-like"/>
</dbReference>
<evidence type="ECO:0000313" key="3">
    <source>
        <dbReference type="Proteomes" id="UP000624701"/>
    </source>
</evidence>
<dbReference type="InterPro" id="IPR024775">
    <property type="entry name" value="DinB-like"/>
</dbReference>
<comment type="caution">
    <text evidence="2">The sequence shown here is derived from an EMBL/GenBank/DDBJ whole genome shotgun (WGS) entry which is preliminary data.</text>
</comment>
<reference evidence="3" key="1">
    <citation type="journal article" date="2019" name="Int. J. Syst. Evol. Microbiol.">
        <title>The Global Catalogue of Microorganisms (GCM) 10K type strain sequencing project: providing services to taxonomists for standard genome sequencing and annotation.</title>
        <authorList>
            <consortium name="The Broad Institute Genomics Platform"/>
            <consortium name="The Broad Institute Genome Sequencing Center for Infectious Disease"/>
            <person name="Wu L."/>
            <person name="Ma J."/>
        </authorList>
    </citation>
    <scope>NUCLEOTIDE SEQUENCE [LARGE SCALE GENOMIC DNA]</scope>
    <source>
        <strain evidence="3">CCM 8681</strain>
    </source>
</reference>
<organism evidence="2 3">
    <name type="scientific">Winogradskyella haliclonae</name>
    <dbReference type="NCBI Taxonomy" id="2048558"/>
    <lineage>
        <taxon>Bacteria</taxon>
        <taxon>Pseudomonadati</taxon>
        <taxon>Bacteroidota</taxon>
        <taxon>Flavobacteriia</taxon>
        <taxon>Flavobacteriales</taxon>
        <taxon>Flavobacteriaceae</taxon>
        <taxon>Winogradskyella</taxon>
    </lineage>
</organism>
<protein>
    <submittedName>
        <fullName evidence="2">DNA damage-inducible protein DinB</fullName>
    </submittedName>
</protein>
<feature type="domain" description="DinB-like" evidence="1">
    <location>
        <begin position="30"/>
        <end position="160"/>
    </location>
</feature>
<dbReference type="EMBL" id="BMDQ01000002">
    <property type="protein sequence ID" value="GGI57402.1"/>
    <property type="molecule type" value="Genomic_DNA"/>
</dbReference>
<proteinExistence type="predicted"/>
<name>A0ABQ2C0V2_9FLAO</name>
<dbReference type="Pfam" id="PF12867">
    <property type="entry name" value="DinB_2"/>
    <property type="match status" value="1"/>
</dbReference>
<gene>
    <name evidence="2" type="ORF">GCM10011444_17110</name>
</gene>
<accession>A0ABQ2C0V2</accession>
<dbReference type="SUPFAM" id="SSF109854">
    <property type="entry name" value="DinB/YfiT-like putative metalloenzymes"/>
    <property type="match status" value="1"/>
</dbReference>
<evidence type="ECO:0000313" key="2">
    <source>
        <dbReference type="EMBL" id="GGI57402.1"/>
    </source>
</evidence>
<sequence length="168" mass="19033">MQLPQEEFNPYYLPYINSATSSDLVGGLKQNLKSVVAFYDSIPEEKLEYAYAEGKWTVKDILLHIIDTERIFAYRAMRVARQDKTALAGFEQDDYVNAANASNRTIESLLEEYKVVRNATISLFESFTDESLKAIGTASGSPISTRAIGYIITGHENHHNTVIRERYL</sequence>
<evidence type="ECO:0000259" key="1">
    <source>
        <dbReference type="Pfam" id="PF12867"/>
    </source>
</evidence>
<dbReference type="RefSeq" id="WP_188374316.1">
    <property type="nucleotide sequence ID" value="NZ_BMDQ01000002.1"/>
</dbReference>
<dbReference type="Gene3D" id="1.20.120.450">
    <property type="entry name" value="dinb family like domain"/>
    <property type="match status" value="1"/>
</dbReference>